<keyword evidence="3" id="KW-1185">Reference proteome</keyword>
<accession>A0A852ZI10</accession>
<dbReference type="RefSeq" id="WP_238341354.1">
    <property type="nucleotide sequence ID" value="NZ_BAAARR010000023.1"/>
</dbReference>
<feature type="region of interest" description="Disordered" evidence="1">
    <location>
        <begin position="70"/>
        <end position="101"/>
    </location>
</feature>
<evidence type="ECO:0000313" key="3">
    <source>
        <dbReference type="Proteomes" id="UP000579605"/>
    </source>
</evidence>
<gene>
    <name evidence="2" type="ORF">F4554_003920</name>
</gene>
<reference evidence="2 3" key="1">
    <citation type="submission" date="2020-07" db="EMBL/GenBank/DDBJ databases">
        <title>Sequencing the genomes of 1000 actinobacteria strains.</title>
        <authorList>
            <person name="Klenk H.-P."/>
        </authorList>
    </citation>
    <scope>NUCLEOTIDE SEQUENCE [LARGE SCALE GENOMIC DNA]</scope>
    <source>
        <strain evidence="2 3">DSM 18448</strain>
    </source>
</reference>
<feature type="compositionally biased region" description="Basic and acidic residues" evidence="1">
    <location>
        <begin position="86"/>
        <end position="101"/>
    </location>
</feature>
<dbReference type="Proteomes" id="UP000579605">
    <property type="component" value="Unassembled WGS sequence"/>
</dbReference>
<proteinExistence type="predicted"/>
<sequence length="101" mass="11015">MAGDAMRALLLEMEGYEVDIVELVSSRATDKNIMVRARRRNLPADNTHAEALASLMASFTTVPALAHYLGYAAPSGPDGESSPTRRATDGSHHRPRDPVRR</sequence>
<protein>
    <submittedName>
        <fullName evidence="2">Uncharacterized protein</fullName>
    </submittedName>
</protein>
<evidence type="ECO:0000313" key="2">
    <source>
        <dbReference type="EMBL" id="NYH91282.1"/>
    </source>
</evidence>
<evidence type="ECO:0000256" key="1">
    <source>
        <dbReference type="SAM" id="MobiDB-lite"/>
    </source>
</evidence>
<comment type="caution">
    <text evidence="2">The sequence shown here is derived from an EMBL/GenBank/DDBJ whole genome shotgun (WGS) entry which is preliminary data.</text>
</comment>
<name>A0A852ZI10_9ACTN</name>
<organism evidence="2 3">
    <name type="scientific">Actinopolymorpha rutila</name>
    <dbReference type="NCBI Taxonomy" id="446787"/>
    <lineage>
        <taxon>Bacteria</taxon>
        <taxon>Bacillati</taxon>
        <taxon>Actinomycetota</taxon>
        <taxon>Actinomycetes</taxon>
        <taxon>Propionibacteriales</taxon>
        <taxon>Actinopolymorphaceae</taxon>
        <taxon>Actinopolymorpha</taxon>
    </lineage>
</organism>
<dbReference type="AlphaFoldDB" id="A0A852ZI10"/>
<dbReference type="EMBL" id="JACBZH010000001">
    <property type="protein sequence ID" value="NYH91282.1"/>
    <property type="molecule type" value="Genomic_DNA"/>
</dbReference>